<dbReference type="InterPro" id="IPR017587">
    <property type="entry name" value="YqeC"/>
</dbReference>
<evidence type="ECO:0008006" key="3">
    <source>
        <dbReference type="Google" id="ProtNLM"/>
    </source>
</evidence>
<gene>
    <name evidence="1" type="ORF">VN21_16910</name>
</gene>
<dbReference type="PATRIC" id="fig|1629550.3.peg.2914"/>
<dbReference type="AlphaFoldDB" id="A0A0M3DCS3"/>
<dbReference type="EMBL" id="LBBT01000354">
    <property type="protein sequence ID" value="KKX99930.1"/>
    <property type="molecule type" value="Genomic_DNA"/>
</dbReference>
<accession>A0A0M3DCS3</accession>
<dbReference type="RefSeq" id="WP_046824296.1">
    <property type="nucleotide sequence ID" value="NZ_LBBT01000354.1"/>
</dbReference>
<dbReference type="Pfam" id="PF19842">
    <property type="entry name" value="YqeC"/>
    <property type="match status" value="1"/>
</dbReference>
<comment type="caution">
    <text evidence="1">The sequence shown here is derived from an EMBL/GenBank/DDBJ whole genome shotgun (WGS) entry which is preliminary data.</text>
</comment>
<reference evidence="1 2" key="1">
    <citation type="submission" date="2015-04" db="EMBL/GenBank/DDBJ databases">
        <title>Microcin producing Clostridium sp. JC272T.</title>
        <authorList>
            <person name="Jyothsna T."/>
            <person name="Sasikala C."/>
            <person name="Ramana C."/>
        </authorList>
    </citation>
    <scope>NUCLEOTIDE SEQUENCE [LARGE SCALE GENOMIC DNA]</scope>
    <source>
        <strain evidence="1 2">JC272</strain>
    </source>
</reference>
<dbReference type="Proteomes" id="UP000034407">
    <property type="component" value="Unassembled WGS sequence"/>
</dbReference>
<dbReference type="OrthoDB" id="368187at2"/>
<keyword evidence="2" id="KW-1185">Reference proteome</keyword>
<protein>
    <recommendedName>
        <fullName evidence="3">Hydroxylase</fullName>
    </recommendedName>
</protein>
<sequence>MLEQLLEIKVNDVITVVGAGGKTSLITYLSKQLSSEHSVLLTTTTKIYIPKSSDYNNIILTDKSNTFILDKGITLCGKYINEENKVVGLNYEKLDEFINKFDISLIEGDGSKRKKLKGWRYDEPLVHPKTTKNIGVLDITAYDMYISNKYIHRLDEFLKICGEVESRITLENLKNIVLNRNGLFKNSIGEKILFINKVDNEKREKLADKLISMIKKEDESIKIIYGSLIKNFYKEG</sequence>
<dbReference type="NCBIfam" id="TIGR03172">
    <property type="entry name" value="selenium cofactor biosynthesis protein YqeC"/>
    <property type="match status" value="1"/>
</dbReference>
<name>A0A0M3DCS3_9FIRM</name>
<organism evidence="1 2">
    <name type="scientific">Paraclostridium benzoelyticum</name>
    <dbReference type="NCBI Taxonomy" id="1629550"/>
    <lineage>
        <taxon>Bacteria</taxon>
        <taxon>Bacillati</taxon>
        <taxon>Bacillota</taxon>
        <taxon>Clostridia</taxon>
        <taxon>Peptostreptococcales</taxon>
        <taxon>Peptostreptococcaceae</taxon>
        <taxon>Paraclostridium</taxon>
    </lineage>
</organism>
<proteinExistence type="predicted"/>
<evidence type="ECO:0000313" key="2">
    <source>
        <dbReference type="Proteomes" id="UP000034407"/>
    </source>
</evidence>
<evidence type="ECO:0000313" key="1">
    <source>
        <dbReference type="EMBL" id="KKX99930.1"/>
    </source>
</evidence>